<proteinExistence type="predicted"/>
<protein>
    <submittedName>
        <fullName evidence="1">Uncharacterized protein</fullName>
    </submittedName>
</protein>
<evidence type="ECO:0000313" key="1">
    <source>
        <dbReference type="EMBL" id="QCD41606.1"/>
    </source>
</evidence>
<evidence type="ECO:0000313" key="2">
    <source>
        <dbReference type="Proteomes" id="UP000297149"/>
    </source>
</evidence>
<dbReference type="EMBL" id="CP039396">
    <property type="protein sequence ID" value="QCD41606.1"/>
    <property type="molecule type" value="Genomic_DNA"/>
</dbReference>
<dbReference type="AlphaFoldDB" id="A0A4P7W141"/>
<reference evidence="2" key="1">
    <citation type="submission" date="2019-02" db="EMBL/GenBank/DDBJ databases">
        <title>Isolation and identification of novel species under the genus Muribaculum.</title>
        <authorList>
            <person name="Miyake S."/>
            <person name="Ding Y."/>
            <person name="Low A."/>
            <person name="Soh M."/>
            <person name="Seedorf H."/>
        </authorList>
    </citation>
    <scope>NUCLEOTIDE SEQUENCE [LARGE SCALE GENOMIC DNA]</scope>
    <source>
        <strain evidence="2">H5</strain>
    </source>
</reference>
<organism evidence="1 2">
    <name type="scientific">Duncaniella dubosii</name>
    <dbReference type="NCBI Taxonomy" id="2518971"/>
    <lineage>
        <taxon>Bacteria</taxon>
        <taxon>Pseudomonadati</taxon>
        <taxon>Bacteroidota</taxon>
        <taxon>Bacteroidia</taxon>
        <taxon>Bacteroidales</taxon>
        <taxon>Muribaculaceae</taxon>
        <taxon>Duncaniella</taxon>
    </lineage>
</organism>
<keyword evidence="2" id="KW-1185">Reference proteome</keyword>
<gene>
    <name evidence="1" type="ORF">E7747_04490</name>
</gene>
<name>A0A4P7W141_9BACT</name>
<dbReference type="Proteomes" id="UP000297149">
    <property type="component" value="Chromosome"/>
</dbReference>
<sequence length="404" mass="44750">MLTTQLTNELAPTLLRSEIDERIAKVRPSSTPLDQISRMVGARKAKSMKVEYYSVDIKDGASKTSRSLRGVTLAAGQSFELPVENAAIFTETETVLLPSVIIPKGSYKGQHLVAYVSAINADSISLIPVNIPEGEAGIEIGTIEQGTNVTRMGRAARELDVQTSQYVALPRKNYNFCQIFKSQVEEGFYQRLSDKEVGWTFSDQEEVAIMDMRMGIEKSFLFGARARISLPDSQDEILFTGGIWNQTDRTFTYENMTEQGLTALSRAAFTGRSGSSRKVLIGGSGLIEAICMTPHVKSISADDREVVWGIDFHRIVSKFGTLYVHHSEVFDLCGKENCGMVIDPEYITKYTHVPFSADRISFRKQGVRNTEGVVLTEASCLVLRHPDSHLRIEMASEANSPSAR</sequence>
<accession>A0A4P7W141</accession>
<dbReference type="Pfam" id="PF17236">
    <property type="entry name" value="SU10_MCP"/>
    <property type="match status" value="1"/>
</dbReference>
<dbReference type="KEGG" id="ddb:E7747_04490"/>
<dbReference type="InterPro" id="IPR035198">
    <property type="entry name" value="SU10_MCP"/>
</dbReference>
<dbReference type="RefSeq" id="WP_123613936.1">
    <property type="nucleotide sequence ID" value="NZ_CAXHQF010000007.1"/>
</dbReference>